<feature type="non-terminal residue" evidence="2">
    <location>
        <position position="1"/>
    </location>
</feature>
<reference evidence="2 3" key="1">
    <citation type="submission" date="2016-07" db="EMBL/GenBank/DDBJ databases">
        <title>Pervasive Adenine N6-methylation of Active Genes in Fungi.</title>
        <authorList>
            <consortium name="DOE Joint Genome Institute"/>
            <person name="Mondo S.J."/>
            <person name="Dannebaum R.O."/>
            <person name="Kuo R.C."/>
            <person name="Labutti K."/>
            <person name="Haridas S."/>
            <person name="Kuo A."/>
            <person name="Salamov A."/>
            <person name="Ahrendt S.R."/>
            <person name="Lipzen A."/>
            <person name="Sullivan W."/>
            <person name="Andreopoulos W.B."/>
            <person name="Clum A."/>
            <person name="Lindquist E."/>
            <person name="Daum C."/>
            <person name="Ramamoorthy G.K."/>
            <person name="Gryganskyi A."/>
            <person name="Culley D."/>
            <person name="Magnuson J.K."/>
            <person name="James T.Y."/>
            <person name="O'Malley M.A."/>
            <person name="Stajich J.E."/>
            <person name="Spatafora J.W."/>
            <person name="Visel A."/>
            <person name="Grigoriev I.V."/>
        </authorList>
    </citation>
    <scope>NUCLEOTIDE SEQUENCE [LARGE SCALE GENOMIC DNA]</scope>
    <source>
        <strain evidence="2 3">JEL800</strain>
    </source>
</reference>
<sequence>GKKKGHSNNFTPPHQPRCTASPHHPIASTSNYEHITIEIRRFHARNGSIMESH</sequence>
<dbReference type="Proteomes" id="UP000193642">
    <property type="component" value="Unassembled WGS sequence"/>
</dbReference>
<protein>
    <submittedName>
        <fullName evidence="2">Uncharacterized protein</fullName>
    </submittedName>
</protein>
<evidence type="ECO:0000256" key="1">
    <source>
        <dbReference type="SAM" id="MobiDB-lite"/>
    </source>
</evidence>
<evidence type="ECO:0000313" key="3">
    <source>
        <dbReference type="Proteomes" id="UP000193642"/>
    </source>
</evidence>
<feature type="region of interest" description="Disordered" evidence="1">
    <location>
        <begin position="1"/>
        <end position="31"/>
    </location>
</feature>
<gene>
    <name evidence="2" type="ORF">BCR33DRAFT_720165</name>
</gene>
<comment type="caution">
    <text evidence="2">The sequence shown here is derived from an EMBL/GenBank/DDBJ whole genome shotgun (WGS) entry which is preliminary data.</text>
</comment>
<organism evidence="2 3">
    <name type="scientific">Rhizoclosmatium globosum</name>
    <dbReference type="NCBI Taxonomy" id="329046"/>
    <lineage>
        <taxon>Eukaryota</taxon>
        <taxon>Fungi</taxon>
        <taxon>Fungi incertae sedis</taxon>
        <taxon>Chytridiomycota</taxon>
        <taxon>Chytridiomycota incertae sedis</taxon>
        <taxon>Chytridiomycetes</taxon>
        <taxon>Chytridiales</taxon>
        <taxon>Chytriomycetaceae</taxon>
        <taxon>Rhizoclosmatium</taxon>
    </lineage>
</organism>
<keyword evidence="3" id="KW-1185">Reference proteome</keyword>
<accession>A0A1Y2BX35</accession>
<evidence type="ECO:0000313" key="2">
    <source>
        <dbReference type="EMBL" id="ORY39332.1"/>
    </source>
</evidence>
<proteinExistence type="predicted"/>
<name>A0A1Y2BX35_9FUNG</name>
<dbReference type="AlphaFoldDB" id="A0A1Y2BX35"/>
<dbReference type="EMBL" id="MCGO01000040">
    <property type="protein sequence ID" value="ORY39332.1"/>
    <property type="molecule type" value="Genomic_DNA"/>
</dbReference>